<keyword evidence="1" id="KW-0812">Transmembrane</keyword>
<reference evidence="3 5" key="2">
    <citation type="submission" date="2018-06" db="EMBL/GenBank/DDBJ databases">
        <authorList>
            <consortium name="Pathogen Informatics"/>
            <person name="Doyle S."/>
        </authorList>
    </citation>
    <scope>NUCLEOTIDE SEQUENCE [LARGE SCALE GENOMIC DNA]</scope>
    <source>
        <strain evidence="3 5">NCTC11991</strain>
    </source>
</reference>
<dbReference type="EMBL" id="UGOY01000001">
    <property type="protein sequence ID" value="STY22085.1"/>
    <property type="molecule type" value="Genomic_DNA"/>
</dbReference>
<accession>A0A378L4S9</accession>
<evidence type="ECO:0000256" key="1">
    <source>
        <dbReference type="SAM" id="Phobius"/>
    </source>
</evidence>
<reference evidence="2 4" key="1">
    <citation type="submission" date="2015-11" db="EMBL/GenBank/DDBJ databases">
        <title>Genomic analysis of 38 Legionella species identifies large and diverse effector repertoires.</title>
        <authorList>
            <person name="Burstein D."/>
            <person name="Amaro F."/>
            <person name="Zusman T."/>
            <person name="Lifshitz Z."/>
            <person name="Cohen O."/>
            <person name="Gilbert J.A."/>
            <person name="Pupko T."/>
            <person name="Shuman H.A."/>
            <person name="Segal G."/>
        </authorList>
    </citation>
    <scope>NUCLEOTIDE SEQUENCE [LARGE SCALE GENOMIC DNA]</scope>
    <source>
        <strain evidence="2 4">SC-18-C9</strain>
    </source>
</reference>
<evidence type="ECO:0000313" key="3">
    <source>
        <dbReference type="EMBL" id="STY22085.1"/>
    </source>
</evidence>
<dbReference type="Proteomes" id="UP000054820">
    <property type="component" value="Unassembled WGS sequence"/>
</dbReference>
<keyword evidence="1" id="KW-1133">Transmembrane helix</keyword>
<evidence type="ECO:0000313" key="5">
    <source>
        <dbReference type="Proteomes" id="UP000255110"/>
    </source>
</evidence>
<protein>
    <submittedName>
        <fullName evidence="3">Uncharacterized protein</fullName>
    </submittedName>
</protein>
<evidence type="ECO:0000313" key="2">
    <source>
        <dbReference type="EMBL" id="KTD76098.1"/>
    </source>
</evidence>
<keyword evidence="1" id="KW-0472">Membrane</keyword>
<name>A0A378L4S9_9GAMM</name>
<dbReference type="AlphaFoldDB" id="A0A378L4S9"/>
<dbReference type="STRING" id="460.Lstg_2386"/>
<evidence type="ECO:0000313" key="4">
    <source>
        <dbReference type="Proteomes" id="UP000054820"/>
    </source>
</evidence>
<sequence>MLIGAFIFLAIAILMAIYRYTGTDPTLILIAKILLYLSLTTFIILLMVYALNSAPPTDDKRNLPL</sequence>
<gene>
    <name evidence="2" type="ORF">Lstg_2386</name>
    <name evidence="3" type="ORF">NCTC11991_00663</name>
</gene>
<dbReference type="OrthoDB" id="5653240at2"/>
<dbReference type="Proteomes" id="UP000255110">
    <property type="component" value="Unassembled WGS sequence"/>
</dbReference>
<keyword evidence="4" id="KW-1185">Reference proteome</keyword>
<feature type="transmembrane region" description="Helical" evidence="1">
    <location>
        <begin position="29"/>
        <end position="51"/>
    </location>
</feature>
<dbReference type="EMBL" id="LNYZ01000019">
    <property type="protein sequence ID" value="KTD76098.1"/>
    <property type="molecule type" value="Genomic_DNA"/>
</dbReference>
<organism evidence="3 5">
    <name type="scientific">Legionella steigerwaltii</name>
    <dbReference type="NCBI Taxonomy" id="460"/>
    <lineage>
        <taxon>Bacteria</taxon>
        <taxon>Pseudomonadati</taxon>
        <taxon>Pseudomonadota</taxon>
        <taxon>Gammaproteobacteria</taxon>
        <taxon>Legionellales</taxon>
        <taxon>Legionellaceae</taxon>
        <taxon>Legionella</taxon>
    </lineage>
</organism>
<proteinExistence type="predicted"/>